<dbReference type="EMBL" id="GDJX01016305">
    <property type="protein sequence ID" value="JAT51631.1"/>
    <property type="molecule type" value="Transcribed_RNA"/>
</dbReference>
<proteinExistence type="predicted"/>
<evidence type="ECO:0000256" key="3">
    <source>
        <dbReference type="SAM" id="MobiDB-lite"/>
    </source>
</evidence>
<organism evidence="5">
    <name type="scientific">Anthurium amnicola</name>
    <dbReference type="NCBI Taxonomy" id="1678845"/>
    <lineage>
        <taxon>Eukaryota</taxon>
        <taxon>Viridiplantae</taxon>
        <taxon>Streptophyta</taxon>
        <taxon>Embryophyta</taxon>
        <taxon>Tracheophyta</taxon>
        <taxon>Spermatophyta</taxon>
        <taxon>Magnoliopsida</taxon>
        <taxon>Liliopsida</taxon>
        <taxon>Araceae</taxon>
        <taxon>Pothoideae</taxon>
        <taxon>Potheae</taxon>
        <taxon>Anthurium</taxon>
    </lineage>
</organism>
<dbReference type="PANTHER" id="PTHR46694:SF1">
    <property type="entry name" value="AT-RICH INTERACTIVE DOMAIN-CONTAINING PROTEIN 4"/>
    <property type="match status" value="1"/>
</dbReference>
<dbReference type="GO" id="GO:0008270">
    <property type="term" value="F:zinc ion binding"/>
    <property type="evidence" value="ECO:0007669"/>
    <property type="project" value="UniProtKB-KW"/>
</dbReference>
<gene>
    <name evidence="5" type="primary">ARID4_1</name>
    <name evidence="5" type="ORF">g.81247</name>
</gene>
<reference evidence="5" key="1">
    <citation type="submission" date="2015-07" db="EMBL/GenBank/DDBJ databases">
        <title>Transcriptome Assembly of Anthurium amnicola.</title>
        <authorList>
            <person name="Suzuki J."/>
        </authorList>
    </citation>
    <scope>NUCLEOTIDE SEQUENCE</scope>
</reference>
<protein>
    <submittedName>
        <fullName evidence="5">AT-rich interactive domain-containing protein 4</fullName>
    </submittedName>
</protein>
<keyword evidence="1" id="KW-0479">Metal-binding</keyword>
<dbReference type="SUPFAM" id="SSF57903">
    <property type="entry name" value="FYVE/PHD zinc finger"/>
    <property type="match status" value="1"/>
</dbReference>
<dbReference type="InterPro" id="IPR042293">
    <property type="entry name" value="ARID4"/>
</dbReference>
<name>A0A1D1YAG2_9ARAE</name>
<dbReference type="GO" id="GO:0003677">
    <property type="term" value="F:DNA binding"/>
    <property type="evidence" value="ECO:0007669"/>
    <property type="project" value="InterPro"/>
</dbReference>
<feature type="region of interest" description="Disordered" evidence="3">
    <location>
        <begin position="206"/>
        <end position="227"/>
    </location>
</feature>
<dbReference type="PROSITE" id="PS51011">
    <property type="entry name" value="ARID"/>
    <property type="match status" value="1"/>
</dbReference>
<dbReference type="AlphaFoldDB" id="A0A1D1YAG2"/>
<dbReference type="InterPro" id="IPR001606">
    <property type="entry name" value="ARID_dom"/>
</dbReference>
<evidence type="ECO:0000259" key="4">
    <source>
        <dbReference type="PROSITE" id="PS51011"/>
    </source>
</evidence>
<dbReference type="Gene3D" id="3.30.40.10">
    <property type="entry name" value="Zinc/RING finger domain, C3HC4 (zinc finger)"/>
    <property type="match status" value="1"/>
</dbReference>
<evidence type="ECO:0000256" key="1">
    <source>
        <dbReference type="ARBA" id="ARBA00022771"/>
    </source>
</evidence>
<dbReference type="InterPro" id="IPR036431">
    <property type="entry name" value="ARID_dom_sf"/>
</dbReference>
<dbReference type="Pfam" id="PF01388">
    <property type="entry name" value="ARID"/>
    <property type="match status" value="1"/>
</dbReference>
<evidence type="ECO:0000256" key="2">
    <source>
        <dbReference type="ARBA" id="ARBA00022833"/>
    </source>
</evidence>
<keyword evidence="2" id="KW-0862">Zinc</keyword>
<dbReference type="InterPro" id="IPR011011">
    <property type="entry name" value="Znf_FYVE_PHD"/>
</dbReference>
<dbReference type="Gene3D" id="1.10.150.60">
    <property type="entry name" value="ARID DNA-binding domain"/>
    <property type="match status" value="1"/>
</dbReference>
<accession>A0A1D1YAG2</accession>
<dbReference type="CDD" id="cd15615">
    <property type="entry name" value="PHD_ARID4_like"/>
    <property type="match status" value="1"/>
</dbReference>
<dbReference type="CDD" id="cd16100">
    <property type="entry name" value="ARID"/>
    <property type="match status" value="1"/>
</dbReference>
<dbReference type="PANTHER" id="PTHR46694">
    <property type="entry name" value="AT-RICH INTERACTIVE DOMAIN-CONTAINING PROTEIN 4"/>
    <property type="match status" value="1"/>
</dbReference>
<feature type="domain" description="ARID" evidence="4">
    <location>
        <begin position="591"/>
        <end position="695"/>
    </location>
</feature>
<dbReference type="SMART" id="SM01014">
    <property type="entry name" value="ARID"/>
    <property type="match status" value="1"/>
</dbReference>
<sequence>MFHAQGLSKQSCTLLAVLCGKFADKRREDVKHRPTYPFPELTSAGRLEVYRLTNPTVDRFREVLKSTDPNILYFQGEQLENEEEIGSLVWDGADMSDPATLGPLITPPFATIVYLEVPNSEKIAEALHSKGIPYVIYWKNMFSSYAASHFRYALLSVVQSSCSHTWDAFQLAHASFRLYHARNNLVWPSNNQKVSGTIEPHLLGDAPEIHISPPERDPGEEEGESDVLPPIKIYDNDVDMRFLVCGVPCMLDACILGSLEDGLNALLNIEIRGSKINNRVSATPPPLQAGTFGQGFVTMRCDLTTCSSAHLSLLVSGSAQACFDDQCLESHIKNELIKNCRLVHALPICEESELRLLESRKSSSIACGASVFEICMKVPTWAAQVLKQLAPEPSFRSLVTLGIASIQGSSVASFEKEDAEYLFFSTREGHDICVQDNAFLVLPSWLRPPAPRRKRFKLMQEMKLTISGNDMHKNQFCLELDQEEKGLFADGCSLPLVHVRQRLKVAAMRPIPHTRQHNMLPFSVMHEDEIYDGSQAKSNFQIAPEVKHNLVLPAPATRRKSLSISFHAQHILSLNPLPLKKHGCSRCPIQVCSEEVFLRDVMQFLILRGHNWLVPQGGISEFPDAILNAKRLDLYNLYREVVSRGGFHIGNGINWKGQVFSKMRNHTVTHRMTGVGNALKRHYETYLLEYELAHDDVDGECCLLCRSSEAGDWVNCGLCGEWAHFGCDRRQGLGAFKDYAKTDGLEYICPHCSVATYKKKPQKVADGFSQGSAVPRLT</sequence>
<dbReference type="SUPFAM" id="SSF46774">
    <property type="entry name" value="ARID-like"/>
    <property type="match status" value="1"/>
</dbReference>
<evidence type="ECO:0000313" key="5">
    <source>
        <dbReference type="EMBL" id="JAT51631.1"/>
    </source>
</evidence>
<dbReference type="InterPro" id="IPR013083">
    <property type="entry name" value="Znf_RING/FYVE/PHD"/>
</dbReference>
<keyword evidence="1" id="KW-0863">Zinc-finger</keyword>